<evidence type="ECO:0000313" key="3">
    <source>
        <dbReference type="Proteomes" id="UP001165289"/>
    </source>
</evidence>
<dbReference type="Proteomes" id="UP001165289">
    <property type="component" value="Unassembled WGS sequence"/>
</dbReference>
<protein>
    <submittedName>
        <fullName evidence="2">Uncharacterized protein</fullName>
    </submittedName>
</protein>
<feature type="coiled-coil region" evidence="1">
    <location>
        <begin position="156"/>
        <end position="183"/>
    </location>
</feature>
<evidence type="ECO:0000256" key="1">
    <source>
        <dbReference type="SAM" id="Coils"/>
    </source>
</evidence>
<evidence type="ECO:0000313" key="2">
    <source>
        <dbReference type="EMBL" id="KAI6648078.1"/>
    </source>
</evidence>
<dbReference type="AlphaFoldDB" id="A0AAV7JGZ7"/>
<keyword evidence="3" id="KW-1185">Reference proteome</keyword>
<comment type="caution">
    <text evidence="2">The sequence shown here is derived from an EMBL/GenBank/DDBJ whole genome shotgun (WGS) entry which is preliminary data.</text>
</comment>
<reference evidence="2 3" key="1">
    <citation type="journal article" date="2023" name="BMC Biol.">
        <title>The compact genome of the sponge Oopsacas minuta (Hexactinellida) is lacking key metazoan core genes.</title>
        <authorList>
            <person name="Santini S."/>
            <person name="Schenkelaars Q."/>
            <person name="Jourda C."/>
            <person name="Duchesne M."/>
            <person name="Belahbib H."/>
            <person name="Rocher C."/>
            <person name="Selva M."/>
            <person name="Riesgo A."/>
            <person name="Vervoort M."/>
            <person name="Leys S.P."/>
            <person name="Kodjabachian L."/>
            <person name="Le Bivic A."/>
            <person name="Borchiellini C."/>
            <person name="Claverie J.M."/>
            <person name="Renard E."/>
        </authorList>
    </citation>
    <scope>NUCLEOTIDE SEQUENCE [LARGE SCALE GENOMIC DNA]</scope>
    <source>
        <strain evidence="2">SPO-2</strain>
    </source>
</reference>
<dbReference type="SUPFAM" id="SSF57997">
    <property type="entry name" value="Tropomyosin"/>
    <property type="match status" value="1"/>
</dbReference>
<keyword evidence="1" id="KW-0175">Coiled coil</keyword>
<name>A0AAV7JGZ7_9METZ</name>
<dbReference type="EMBL" id="JAKMXF010000332">
    <property type="protein sequence ID" value="KAI6648078.1"/>
    <property type="molecule type" value="Genomic_DNA"/>
</dbReference>
<gene>
    <name evidence="2" type="ORF">LOD99_11887</name>
</gene>
<sequence length="314" mass="36514">MWWSIIKMKFHPTDPRLWSQHLHCLEHSRKATFGVPSCSNCVLRWKHHNSRSPLVVKKIANIRLPTAMNRLGFESDKQIEINSTYTESIRLVELINLFFDLLNETQQIITIQSSGDTLILVENAIEEVSQLETLLITVNNLAETARVDSRSANQTINVMASKVDRLKQDLTDIETQIVEVESVSETLNQHEVEGEEELNETETTIDSVNRYIEYFRSRVELLEEEFQMLNQSLIGIGIVSEEEIDSILKKLGLLEAEALTNYERLDYTERDLLEEKRELEYLERAVYESYQQIGEFDSLLDDLKEYNDQHSCNQ</sequence>
<accession>A0AAV7JGZ7</accession>
<organism evidence="2 3">
    <name type="scientific">Oopsacas minuta</name>
    <dbReference type="NCBI Taxonomy" id="111878"/>
    <lineage>
        <taxon>Eukaryota</taxon>
        <taxon>Metazoa</taxon>
        <taxon>Porifera</taxon>
        <taxon>Hexactinellida</taxon>
        <taxon>Hexasterophora</taxon>
        <taxon>Lyssacinosida</taxon>
        <taxon>Leucopsacidae</taxon>
        <taxon>Oopsacas</taxon>
    </lineage>
</organism>
<proteinExistence type="predicted"/>